<evidence type="ECO:0000256" key="1">
    <source>
        <dbReference type="SAM" id="Phobius"/>
    </source>
</evidence>
<evidence type="ECO:0000313" key="2">
    <source>
        <dbReference type="EMBL" id="MSE13767.1"/>
    </source>
</evidence>
<keyword evidence="1" id="KW-1133">Transmembrane helix</keyword>
<proteinExistence type="predicted"/>
<dbReference type="EMBL" id="WKLC01000011">
    <property type="protein sequence ID" value="MSE13767.1"/>
    <property type="molecule type" value="Genomic_DNA"/>
</dbReference>
<protein>
    <submittedName>
        <fullName evidence="2">Uncharacterized protein</fullName>
    </submittedName>
</protein>
<dbReference type="AlphaFoldDB" id="A0A7X2MIA9"/>
<dbReference type="Proteomes" id="UP000461948">
    <property type="component" value="Unassembled WGS sequence"/>
</dbReference>
<name>A0A7X2MIA9_ENTAG</name>
<evidence type="ECO:0000313" key="3">
    <source>
        <dbReference type="Proteomes" id="UP000461948"/>
    </source>
</evidence>
<gene>
    <name evidence="2" type="ORF">GKC49_00935</name>
</gene>
<accession>A0A7X2MIA9</accession>
<comment type="caution">
    <text evidence="2">The sequence shown here is derived from an EMBL/GenBank/DDBJ whole genome shotgun (WGS) entry which is preliminary data.</text>
</comment>
<organism evidence="2 3">
    <name type="scientific">Enterobacter agglomerans</name>
    <name type="common">Erwinia herbicola</name>
    <name type="synonym">Pantoea agglomerans</name>
    <dbReference type="NCBI Taxonomy" id="549"/>
    <lineage>
        <taxon>Bacteria</taxon>
        <taxon>Pseudomonadati</taxon>
        <taxon>Pseudomonadota</taxon>
        <taxon>Gammaproteobacteria</taxon>
        <taxon>Enterobacterales</taxon>
        <taxon>Erwiniaceae</taxon>
        <taxon>Pantoea</taxon>
        <taxon>Pantoea agglomerans group</taxon>
    </lineage>
</organism>
<keyword evidence="1" id="KW-0812">Transmembrane</keyword>
<keyword evidence="1" id="KW-0472">Membrane</keyword>
<feature type="transmembrane region" description="Helical" evidence="1">
    <location>
        <begin position="80"/>
        <end position="101"/>
    </location>
</feature>
<sequence length="116" mass="13552">MSVAKMSHKLKDIGCYWRILALQDIDFYISYCFCFIYHGSHNRLVAGSNPAGATKFQYKKHIDKPLIEAVFLYLAFRVAVKWRCIFLNSLIMPLLIALSRWNKTTKQSKKAQKYVK</sequence>
<reference evidence="2 3" key="1">
    <citation type="submission" date="2019-11" db="EMBL/GenBank/DDBJ databases">
        <title>Draft Genome Sequence of Plant Growth-Promoting Rhizosphere-Associated Bacteria.</title>
        <authorList>
            <person name="Vasilyev I.Y."/>
            <person name="Radchenko V."/>
            <person name="Ilnitskaya E.V."/>
        </authorList>
    </citation>
    <scope>NUCLEOTIDE SEQUENCE [LARGE SCALE GENOMIC DNA]</scope>
    <source>
        <strain evidence="2 3">VRA_MhP_f</strain>
    </source>
</reference>